<reference evidence="1" key="1">
    <citation type="journal article" date="2023" name="Mol. Phylogenet. Evol.">
        <title>Genome-scale phylogeny and comparative genomics of the fungal order Sordariales.</title>
        <authorList>
            <person name="Hensen N."/>
            <person name="Bonometti L."/>
            <person name="Westerberg I."/>
            <person name="Brannstrom I.O."/>
            <person name="Guillou S."/>
            <person name="Cros-Aarteil S."/>
            <person name="Calhoun S."/>
            <person name="Haridas S."/>
            <person name="Kuo A."/>
            <person name="Mondo S."/>
            <person name="Pangilinan J."/>
            <person name="Riley R."/>
            <person name="LaButti K."/>
            <person name="Andreopoulos B."/>
            <person name="Lipzen A."/>
            <person name="Chen C."/>
            <person name="Yan M."/>
            <person name="Daum C."/>
            <person name="Ng V."/>
            <person name="Clum A."/>
            <person name="Steindorff A."/>
            <person name="Ohm R.A."/>
            <person name="Martin F."/>
            <person name="Silar P."/>
            <person name="Natvig D.O."/>
            <person name="Lalanne C."/>
            <person name="Gautier V."/>
            <person name="Ament-Velasquez S.L."/>
            <person name="Kruys A."/>
            <person name="Hutchinson M.I."/>
            <person name="Powell A.J."/>
            <person name="Barry K."/>
            <person name="Miller A.N."/>
            <person name="Grigoriev I.V."/>
            <person name="Debuchy R."/>
            <person name="Gladieux P."/>
            <person name="Hiltunen Thoren M."/>
            <person name="Johannesson H."/>
        </authorList>
    </citation>
    <scope>NUCLEOTIDE SEQUENCE</scope>
    <source>
        <strain evidence="1">CBS 626.80</strain>
    </source>
</reference>
<dbReference type="Proteomes" id="UP001303222">
    <property type="component" value="Unassembled WGS sequence"/>
</dbReference>
<evidence type="ECO:0000313" key="1">
    <source>
        <dbReference type="EMBL" id="KAK3948661.1"/>
    </source>
</evidence>
<accession>A0AAN6NMM3</accession>
<gene>
    <name evidence="1" type="ORF">QBC32DRAFT_351065</name>
</gene>
<name>A0AAN6NMM3_9PEZI</name>
<dbReference type="EMBL" id="MU859252">
    <property type="protein sequence ID" value="KAK3948661.1"/>
    <property type="molecule type" value="Genomic_DNA"/>
</dbReference>
<protein>
    <submittedName>
        <fullName evidence="1">Uncharacterized protein</fullName>
    </submittedName>
</protein>
<reference evidence="1" key="2">
    <citation type="submission" date="2023-06" db="EMBL/GenBank/DDBJ databases">
        <authorList>
            <consortium name="Lawrence Berkeley National Laboratory"/>
            <person name="Mondo S.J."/>
            <person name="Hensen N."/>
            <person name="Bonometti L."/>
            <person name="Westerberg I."/>
            <person name="Brannstrom I.O."/>
            <person name="Guillou S."/>
            <person name="Cros-Aarteil S."/>
            <person name="Calhoun S."/>
            <person name="Haridas S."/>
            <person name="Kuo A."/>
            <person name="Pangilinan J."/>
            <person name="Riley R."/>
            <person name="Labutti K."/>
            <person name="Andreopoulos B."/>
            <person name="Lipzen A."/>
            <person name="Chen C."/>
            <person name="Yanf M."/>
            <person name="Daum C."/>
            <person name="Ng V."/>
            <person name="Clum A."/>
            <person name="Steindorff A."/>
            <person name="Ohm R."/>
            <person name="Martin F."/>
            <person name="Silar P."/>
            <person name="Natvig D."/>
            <person name="Lalanne C."/>
            <person name="Gautier V."/>
            <person name="Ament-Velasquez S.L."/>
            <person name="Kruys A."/>
            <person name="Hutchinson M.I."/>
            <person name="Powell A.J."/>
            <person name="Barry K."/>
            <person name="Miller A.N."/>
            <person name="Grigoriev I.V."/>
            <person name="Debuchy R."/>
            <person name="Gladieux P."/>
            <person name="Thoren M.H."/>
            <person name="Johannesson H."/>
        </authorList>
    </citation>
    <scope>NUCLEOTIDE SEQUENCE</scope>
    <source>
        <strain evidence="1">CBS 626.80</strain>
    </source>
</reference>
<dbReference type="AlphaFoldDB" id="A0AAN6NMM3"/>
<keyword evidence="2" id="KW-1185">Reference proteome</keyword>
<comment type="caution">
    <text evidence="1">The sequence shown here is derived from an EMBL/GenBank/DDBJ whole genome shotgun (WGS) entry which is preliminary data.</text>
</comment>
<proteinExistence type="predicted"/>
<sequence>MGERTGSRVFHYLWPYVLLMSRNWAYKGTYSFVRRRKHSPPTAEVEANVASSIIIPMTQGLMVKSIPRLTIPYVVSISRLTASMVRSFRVVTYR</sequence>
<organism evidence="1 2">
    <name type="scientific">Pseudoneurospora amorphoporcata</name>
    <dbReference type="NCBI Taxonomy" id="241081"/>
    <lineage>
        <taxon>Eukaryota</taxon>
        <taxon>Fungi</taxon>
        <taxon>Dikarya</taxon>
        <taxon>Ascomycota</taxon>
        <taxon>Pezizomycotina</taxon>
        <taxon>Sordariomycetes</taxon>
        <taxon>Sordariomycetidae</taxon>
        <taxon>Sordariales</taxon>
        <taxon>Sordariaceae</taxon>
        <taxon>Pseudoneurospora</taxon>
    </lineage>
</organism>
<evidence type="ECO:0000313" key="2">
    <source>
        <dbReference type="Proteomes" id="UP001303222"/>
    </source>
</evidence>